<gene>
    <name evidence="2" type="ORF">JIP62_05855</name>
</gene>
<evidence type="ECO:0008006" key="4">
    <source>
        <dbReference type="Google" id="ProtNLM"/>
    </source>
</evidence>
<feature type="compositionally biased region" description="Pro residues" evidence="1">
    <location>
        <begin position="508"/>
        <end position="527"/>
    </location>
</feature>
<accession>A0ABX7BQU0</accession>
<dbReference type="InterPro" id="IPR011990">
    <property type="entry name" value="TPR-like_helical_dom_sf"/>
</dbReference>
<dbReference type="Gene3D" id="1.25.40.10">
    <property type="entry name" value="Tetratricopeptide repeat domain"/>
    <property type="match status" value="1"/>
</dbReference>
<organism evidence="2 3">
    <name type="scientific">Brevundimonas vitisensis</name>
    <dbReference type="NCBI Taxonomy" id="2800818"/>
    <lineage>
        <taxon>Bacteria</taxon>
        <taxon>Pseudomonadati</taxon>
        <taxon>Pseudomonadota</taxon>
        <taxon>Alphaproteobacteria</taxon>
        <taxon>Caulobacterales</taxon>
        <taxon>Caulobacteraceae</taxon>
        <taxon>Brevundimonas</taxon>
    </lineage>
</organism>
<proteinExistence type="predicted"/>
<reference evidence="2 3" key="1">
    <citation type="submission" date="2021-01" db="EMBL/GenBank/DDBJ databases">
        <title>Brevundimonas vitis sp. nov., an bacterium isolated from grape (Vitis vinifera).</title>
        <authorList>
            <person name="Jiang L."/>
            <person name="Lee J."/>
        </authorList>
    </citation>
    <scope>NUCLEOTIDE SEQUENCE [LARGE SCALE GENOMIC DNA]</scope>
    <source>
        <strain evidence="2 3">GRTSA-9</strain>
    </source>
</reference>
<dbReference type="Pfam" id="PF14559">
    <property type="entry name" value="TPR_19"/>
    <property type="match status" value="1"/>
</dbReference>
<feature type="region of interest" description="Disordered" evidence="1">
    <location>
        <begin position="490"/>
        <end position="527"/>
    </location>
</feature>
<dbReference type="SUPFAM" id="SSF48452">
    <property type="entry name" value="TPR-like"/>
    <property type="match status" value="1"/>
</dbReference>
<sequence>MGFRASRFRSLALAVLAVISFSTLLGVTSAQAQWLKAESRNFIVYSDGNERALREYVQDLETFDWVLRVWTGRPVEEAAARRLPIYLLSGRSDMRQVFPTISDTVAGVYVPSTEDVFAVALRGEEDDYVFHEYAHHFFLQNFSGVTFPSWLSEGLAEYYMTVEIRPGSIQLGSHNPWRASSLFQGPWPPLEDLLSKRMGQIRRADHQANYYSVAWLLTHWFLSDETRRPWLDVYLADVRSGGDPAEAMERATGQNLNQLTQTLRTYARGGIRFSRIDNIAPQVEITVTRLPRSADDLLLLGQRIKIGVAEDQIDNTLAMVRRAAARHPGDPLALLVLGHAELHMGDPVEGERLLVQLLEIEPQNVEALQFMASARMMQAEERPDDARVLLNQARGFLARAYAVDPDNYLTLYHNAKSREGAATYPNDNDLETWIQAFTLAPQLPAVRLGFAAALIQADQREAAIALLTPLANAPHGGDAADIALALIETARSGGEAPPPEALEAPVEPDMPPPGPSEEPASPDTPTP</sequence>
<evidence type="ECO:0000256" key="1">
    <source>
        <dbReference type="SAM" id="MobiDB-lite"/>
    </source>
</evidence>
<protein>
    <recommendedName>
        <fullName evidence="4">Tetratricopeptide repeat protein</fullName>
    </recommendedName>
</protein>
<dbReference type="RefSeq" id="WP_201103962.1">
    <property type="nucleotide sequence ID" value="NZ_CP067977.1"/>
</dbReference>
<evidence type="ECO:0000313" key="3">
    <source>
        <dbReference type="Proteomes" id="UP000595448"/>
    </source>
</evidence>
<name>A0ABX7BQU0_9CAUL</name>
<keyword evidence="3" id="KW-1185">Reference proteome</keyword>
<evidence type="ECO:0000313" key="2">
    <source>
        <dbReference type="EMBL" id="QQQ19611.1"/>
    </source>
</evidence>
<dbReference type="EMBL" id="CP067977">
    <property type="protein sequence ID" value="QQQ19611.1"/>
    <property type="molecule type" value="Genomic_DNA"/>
</dbReference>
<dbReference type="Proteomes" id="UP000595448">
    <property type="component" value="Chromosome"/>
</dbReference>